<evidence type="ECO:0000313" key="2">
    <source>
        <dbReference type="Proteomes" id="UP001501676"/>
    </source>
</evidence>
<comment type="caution">
    <text evidence="1">The sequence shown here is derived from an EMBL/GenBank/DDBJ whole genome shotgun (WGS) entry which is preliminary data.</text>
</comment>
<evidence type="ECO:0000313" key="1">
    <source>
        <dbReference type="EMBL" id="GAA3390547.1"/>
    </source>
</evidence>
<dbReference type="Proteomes" id="UP001501676">
    <property type="component" value="Unassembled WGS sequence"/>
</dbReference>
<dbReference type="RefSeq" id="WP_345730142.1">
    <property type="nucleotide sequence ID" value="NZ_BAAAYN010000029.1"/>
</dbReference>
<dbReference type="Pfam" id="PF21851">
    <property type="entry name" value="DUF6910"/>
    <property type="match status" value="1"/>
</dbReference>
<sequence>MRVELEETAELRFGDGSPVRAASAIAPFGDGWLVVQDDATHAAWWRVGAVTAVRVVEPVDGLDVFSEAEGTKHLKPDFEAACPVAPDRVLLLGSGSAAARTRASLVTSQGAFTVADLTPVYRAVADALGLRDGQLNLEGACRVGDRMRWFQRGNLHAGVPTMSVDVDLAALLAAVTGVGSADRVEVGAVRRYDLGAVDGVGLAVTDAVTLPDRRVLVSAAAEDTPNAVDDGPVVASALALIDGDEVRATVELPEHSGGAHKVEGLAIREETTDGVRLWAVVDADDPAAASQQLVLRLRW</sequence>
<protein>
    <submittedName>
        <fullName evidence="1">Uncharacterized protein</fullName>
    </submittedName>
</protein>
<organism evidence="1 2">
    <name type="scientific">Cryptosporangium minutisporangium</name>
    <dbReference type="NCBI Taxonomy" id="113569"/>
    <lineage>
        <taxon>Bacteria</taxon>
        <taxon>Bacillati</taxon>
        <taxon>Actinomycetota</taxon>
        <taxon>Actinomycetes</taxon>
        <taxon>Cryptosporangiales</taxon>
        <taxon>Cryptosporangiaceae</taxon>
        <taxon>Cryptosporangium</taxon>
    </lineage>
</organism>
<dbReference type="InterPro" id="IPR053852">
    <property type="entry name" value="DUF6910"/>
</dbReference>
<proteinExistence type="predicted"/>
<reference evidence="2" key="1">
    <citation type="journal article" date="2019" name="Int. J. Syst. Evol. Microbiol.">
        <title>The Global Catalogue of Microorganisms (GCM) 10K type strain sequencing project: providing services to taxonomists for standard genome sequencing and annotation.</title>
        <authorList>
            <consortium name="The Broad Institute Genomics Platform"/>
            <consortium name="The Broad Institute Genome Sequencing Center for Infectious Disease"/>
            <person name="Wu L."/>
            <person name="Ma J."/>
        </authorList>
    </citation>
    <scope>NUCLEOTIDE SEQUENCE [LARGE SCALE GENOMIC DNA]</scope>
    <source>
        <strain evidence="2">JCM 9458</strain>
    </source>
</reference>
<keyword evidence="2" id="KW-1185">Reference proteome</keyword>
<accession>A0ABP6T186</accession>
<name>A0ABP6T186_9ACTN</name>
<gene>
    <name evidence="1" type="ORF">GCM10020369_44900</name>
</gene>
<dbReference type="EMBL" id="BAAAYN010000029">
    <property type="protein sequence ID" value="GAA3390547.1"/>
    <property type="molecule type" value="Genomic_DNA"/>
</dbReference>